<dbReference type="RefSeq" id="WP_309559993.1">
    <property type="nucleotide sequence ID" value="NZ_JAVJIU010000001.1"/>
</dbReference>
<keyword evidence="4" id="KW-1185">Reference proteome</keyword>
<dbReference type="Proteomes" id="UP001257234">
    <property type="component" value="Unassembled WGS sequence"/>
</dbReference>
<proteinExistence type="predicted"/>
<dbReference type="CDD" id="cd03394">
    <property type="entry name" value="PAP2_like_5"/>
    <property type="match status" value="1"/>
</dbReference>
<evidence type="ECO:0000259" key="2">
    <source>
        <dbReference type="SMART" id="SM00014"/>
    </source>
</evidence>
<organism evidence="3 4">
    <name type="scientific">Christiangramia sediminicola</name>
    <dbReference type="NCBI Taxonomy" id="3073267"/>
    <lineage>
        <taxon>Bacteria</taxon>
        <taxon>Pseudomonadati</taxon>
        <taxon>Bacteroidota</taxon>
        <taxon>Flavobacteriia</taxon>
        <taxon>Flavobacteriales</taxon>
        <taxon>Flavobacteriaceae</taxon>
        <taxon>Christiangramia</taxon>
    </lineage>
</organism>
<reference evidence="4" key="1">
    <citation type="submission" date="2023-07" db="EMBL/GenBank/DDBJ databases">
        <title>Christiangramia sp. SM2212., a novel bacterium of the family Flavobacteriaceae isolated from the sea sediment.</title>
        <authorList>
            <person name="Wang J."/>
            <person name="Zhang X."/>
        </authorList>
    </citation>
    <scope>NUCLEOTIDE SEQUENCE [LARGE SCALE GENOMIC DNA]</scope>
    <source>
        <strain evidence="4">SM2212</strain>
    </source>
</reference>
<feature type="domain" description="Phosphatidic acid phosphatase type 2/haloperoxidase" evidence="2">
    <location>
        <begin position="73"/>
        <end position="167"/>
    </location>
</feature>
<dbReference type="Gene3D" id="1.20.144.10">
    <property type="entry name" value="Phosphatidic acid phosphatase type 2/haloperoxidase"/>
    <property type="match status" value="1"/>
</dbReference>
<gene>
    <name evidence="3" type="ORF">RE431_00460</name>
</gene>
<evidence type="ECO:0000313" key="4">
    <source>
        <dbReference type="Proteomes" id="UP001257234"/>
    </source>
</evidence>
<protein>
    <submittedName>
        <fullName evidence="3">Phosphatase PAP2 family protein</fullName>
    </submittedName>
</protein>
<sequence length="194" mass="21460">MLRKSNLQLARFLFAFILIVLSTTQLKAQDTSETKPVDGTVQTIGDVVLYVMPVATLGTSFIIGDNQGAWQFTKGLLLTEAVTFGLKWSVNKPRPDNSNDNSFPSGHTSTVFHSAGYIHSRYGFKYAIPAYVLAGYTGASRIDSKKHDILDVLAGAAIGLGSNLIFTSEYQQEHMKLTYSNFEGNRMIGFRFEF</sequence>
<name>A0ABU1EL38_9FLAO</name>
<feature type="chain" id="PRO_5047375256" evidence="1">
    <location>
        <begin position="29"/>
        <end position="194"/>
    </location>
</feature>
<evidence type="ECO:0000256" key="1">
    <source>
        <dbReference type="SAM" id="SignalP"/>
    </source>
</evidence>
<dbReference type="SUPFAM" id="SSF48317">
    <property type="entry name" value="Acid phosphatase/Vanadium-dependent haloperoxidase"/>
    <property type="match status" value="1"/>
</dbReference>
<accession>A0ABU1EL38</accession>
<dbReference type="SMART" id="SM00014">
    <property type="entry name" value="acidPPc"/>
    <property type="match status" value="1"/>
</dbReference>
<keyword evidence="1" id="KW-0732">Signal</keyword>
<evidence type="ECO:0000313" key="3">
    <source>
        <dbReference type="EMBL" id="MDR5589091.1"/>
    </source>
</evidence>
<dbReference type="InterPro" id="IPR000326">
    <property type="entry name" value="PAP2/HPO"/>
</dbReference>
<dbReference type="Pfam" id="PF01569">
    <property type="entry name" value="PAP2"/>
    <property type="match status" value="1"/>
</dbReference>
<dbReference type="EMBL" id="JAVJIU010000001">
    <property type="protein sequence ID" value="MDR5589091.1"/>
    <property type="molecule type" value="Genomic_DNA"/>
</dbReference>
<dbReference type="InterPro" id="IPR036938">
    <property type="entry name" value="PAP2/HPO_sf"/>
</dbReference>
<comment type="caution">
    <text evidence="3">The sequence shown here is derived from an EMBL/GenBank/DDBJ whole genome shotgun (WGS) entry which is preliminary data.</text>
</comment>
<feature type="signal peptide" evidence="1">
    <location>
        <begin position="1"/>
        <end position="28"/>
    </location>
</feature>